<gene>
    <name evidence="10" type="ORF">KQI42_05225</name>
</gene>
<dbReference type="PANTHER" id="PTHR11070:SF2">
    <property type="entry name" value="ATP-DEPENDENT DNA HELICASE SRS2"/>
    <property type="match status" value="1"/>
</dbReference>
<dbReference type="Proteomes" id="UP000749471">
    <property type="component" value="Unassembled WGS sequence"/>
</dbReference>
<evidence type="ECO:0000256" key="6">
    <source>
        <dbReference type="ARBA" id="ARBA00023125"/>
    </source>
</evidence>
<keyword evidence="6" id="KW-0238">DNA-binding</keyword>
<evidence type="ECO:0000259" key="9">
    <source>
        <dbReference type="Pfam" id="PF21445"/>
    </source>
</evidence>
<evidence type="ECO:0000256" key="2">
    <source>
        <dbReference type="ARBA" id="ARBA00022763"/>
    </source>
</evidence>
<feature type="domain" description="ATP-dependent helicase/deoxyribonuclease subunit B N-terminal" evidence="9">
    <location>
        <begin position="8"/>
        <end position="231"/>
    </location>
</feature>
<evidence type="ECO:0000259" key="8">
    <source>
        <dbReference type="Pfam" id="PF12705"/>
    </source>
</evidence>
<dbReference type="InterPro" id="IPR049035">
    <property type="entry name" value="ADDB_N"/>
</dbReference>
<dbReference type="PANTHER" id="PTHR11070">
    <property type="entry name" value="UVRD / RECB / PCRA DNA HELICASE FAMILY MEMBER"/>
    <property type="match status" value="1"/>
</dbReference>
<evidence type="ECO:0000256" key="4">
    <source>
        <dbReference type="ARBA" id="ARBA00022806"/>
    </source>
</evidence>
<comment type="caution">
    <text evidence="10">The sequence shown here is derived from an EMBL/GenBank/DDBJ whole genome shotgun (WGS) entry which is preliminary data.</text>
</comment>
<keyword evidence="5" id="KW-0067">ATP-binding</keyword>
<dbReference type="RefSeq" id="WP_216517458.1">
    <property type="nucleotide sequence ID" value="NZ_JAHLPM010000003.1"/>
</dbReference>
<proteinExistence type="predicted"/>
<keyword evidence="7" id="KW-0234">DNA repair</keyword>
<keyword evidence="11" id="KW-1185">Reference proteome</keyword>
<evidence type="ECO:0000256" key="1">
    <source>
        <dbReference type="ARBA" id="ARBA00022741"/>
    </source>
</evidence>
<evidence type="ECO:0000313" key="11">
    <source>
        <dbReference type="Proteomes" id="UP000749471"/>
    </source>
</evidence>
<reference evidence="10 11" key="1">
    <citation type="submission" date="2021-06" db="EMBL/GenBank/DDBJ databases">
        <authorList>
            <person name="Sun Q."/>
            <person name="Li D."/>
        </authorList>
    </citation>
    <scope>NUCLEOTIDE SEQUENCE [LARGE SCALE GENOMIC DNA]</scope>
    <source>
        <strain evidence="10 11">MSJ-40</strain>
    </source>
</reference>
<dbReference type="InterPro" id="IPR000212">
    <property type="entry name" value="DNA_helicase_UvrD/REP"/>
</dbReference>
<evidence type="ECO:0000256" key="7">
    <source>
        <dbReference type="ARBA" id="ARBA00023204"/>
    </source>
</evidence>
<keyword evidence="4" id="KW-0347">Helicase</keyword>
<sequence>MGERIAYLGPSNNNKKEELFQKSIDYLKNNKGDKFCYLLPNGKLLDNYRKRFIDILEKSFEINLFTFDDIVDEVIKDKFFLNIKDPIKDIIIKNILNDLVLDNHITYYRDFIHMEGFIKSISNIIGEIKRSLIYPEDFLINSPDSPFYKEIGKVYREYERHLLENNLVDREGNYFESLSLLKESHDFFKDLDFVIIDEFYDFRPMEIAILKELCKTNISIYINMPFEMENRLSNLEKTLSTLKNIGFQIESVKKEQFNLFETISFNLFSNKNVKLDFTDKIRIIKAPYKYLELKRIFEEVKRFNSEGVFLKEMALVLLNEDYLKPIFKVAKEEKMPLNLNKDIALAEIPLIKEFLCILEAKLNRYTKNSIINRVKSSYFSLIDTKIRNEVEYIIRKQRFNTLEELMTNIEEEQSLNMPFDYISLIKNMNEKLQEEYSNILDKATVNEYSELFLKIIDQYSVEDNLLERYKEMGGYNLLYRDLTALNKLKELINTLTNQLNLIVKEITLLDYYNALKFYLEKETIIEIQGNENGLNVLTPINGRGLKYKIVFIAGLSQENYPSLKDENFFFNEDNYIVQKKMGLDVKDYYEKINNEVLKFSSVISSCDGILYLSYCESSSDEGKDIPSMFLEEILSFFEEEKTRTINVDMDYLLKNNIDEITTKKDFSNYLLFNYYKGEGSLEDYFYIHNYLDKDKLKVINDKIYCEAERYKDAFNQYNGLLDDENIKKDIRNLHKDKIYSNTYLESYAKCPYYFLLNNLLEVDEIEKTFEYYSPIDMGNVYHKVLRQYYLTFKEEITDHVSGKEVFIVEETLDYLLALVQKNCRMIGINTEQRMGELILENTFDRLKEFIEKDIDRLTNGKEKLIPMDFEVEFGRDSTFEIEINGEKIKLAGVIDRVDKSLKDNKYVIIDYKSSDFGLRDIEDIKKGLSLQLPIYIMSQHNKDVVAAAYGTLSKGSFDIKLGLIDETKLIIKRNKGALNKEEWDNLIDITKKKIIEFREGILNGDFSINPLECSSYCIYKNICRYKDALEVE</sequence>
<dbReference type="InterPro" id="IPR038726">
    <property type="entry name" value="PDDEXK_AddAB-type"/>
</dbReference>
<feature type="domain" description="PD-(D/E)XK endonuclease-like" evidence="8">
    <location>
        <begin position="740"/>
        <end position="1024"/>
    </location>
</feature>
<name>A0ABS6E3B8_9FIRM</name>
<dbReference type="EMBL" id="JAHLPM010000003">
    <property type="protein sequence ID" value="MBU5437399.1"/>
    <property type="molecule type" value="Genomic_DNA"/>
</dbReference>
<dbReference type="Pfam" id="PF12705">
    <property type="entry name" value="PDDEXK_1"/>
    <property type="match status" value="1"/>
</dbReference>
<keyword evidence="2" id="KW-0227">DNA damage</keyword>
<evidence type="ECO:0000256" key="3">
    <source>
        <dbReference type="ARBA" id="ARBA00022801"/>
    </source>
</evidence>
<evidence type="ECO:0000313" key="10">
    <source>
        <dbReference type="EMBL" id="MBU5437399.1"/>
    </source>
</evidence>
<protein>
    <submittedName>
        <fullName evidence="10">PD-(D/E)XK nuclease family protein</fullName>
    </submittedName>
</protein>
<accession>A0ABS6E3B8</accession>
<organism evidence="10 11">
    <name type="scientific">Tissierella simiarum</name>
    <dbReference type="NCBI Taxonomy" id="2841534"/>
    <lineage>
        <taxon>Bacteria</taxon>
        <taxon>Bacillati</taxon>
        <taxon>Bacillota</taxon>
        <taxon>Tissierellia</taxon>
        <taxon>Tissierellales</taxon>
        <taxon>Tissierellaceae</taxon>
        <taxon>Tissierella</taxon>
    </lineage>
</organism>
<keyword evidence="3" id="KW-0378">Hydrolase</keyword>
<keyword evidence="1" id="KW-0547">Nucleotide-binding</keyword>
<dbReference type="Pfam" id="PF21445">
    <property type="entry name" value="ADDB_N"/>
    <property type="match status" value="1"/>
</dbReference>
<evidence type="ECO:0000256" key="5">
    <source>
        <dbReference type="ARBA" id="ARBA00022840"/>
    </source>
</evidence>